<keyword evidence="5" id="KW-1185">Reference proteome</keyword>
<evidence type="ECO:0000256" key="1">
    <source>
        <dbReference type="SAM" id="Coils"/>
    </source>
</evidence>
<evidence type="ECO:0000313" key="2">
    <source>
        <dbReference type="EMBL" id="ULT81629.1"/>
    </source>
</evidence>
<evidence type="ECO:0000313" key="4">
    <source>
        <dbReference type="Proteomes" id="UP000827892"/>
    </source>
</evidence>
<dbReference type="EMBL" id="CP090896">
    <property type="protein sequence ID" value="ULT81629.1"/>
    <property type="molecule type" value="Genomic_DNA"/>
</dbReference>
<gene>
    <name evidence="2" type="ORF">L3Y34_011546</name>
    <name evidence="3" type="ORF">L5515_017425</name>
</gene>
<evidence type="ECO:0000313" key="5">
    <source>
        <dbReference type="Proteomes" id="UP000829354"/>
    </source>
</evidence>
<proteinExistence type="predicted"/>
<feature type="coiled-coil region" evidence="1">
    <location>
        <begin position="93"/>
        <end position="141"/>
    </location>
</feature>
<name>A0AAE9JRI3_CAEBR</name>
<sequence>MFEGISAQNIKDPEAVEVVRYEYDRIKRVHINSLSQYISPHHGTTLFNLSLRDIILVAAEKTAPGTSDAVLLELLQSLGQLSVYEVVDFSNEIQDIEKKVEDFLSTLEVFQKEKQQENATVREMTVEMMRLEAEERDKLNEDLEKVLISTETIKDLCICREVSLMGNRNKEKRRTLYEFTPKVDELLIKLKSLAEVDELTPPRAVRRPVQRKFAKGVVSNKIHTYHEKLLEFLKSEAFMQLGHPYKTITEQVVREFLQIADFLSNYQKSLYQILLNASQAEVDIKMYSRQLSMLHTKSNKDCEKIATEVDKLKPLVLDNVELLAEWIFLQRDITP</sequence>
<dbReference type="EMBL" id="CP092625">
    <property type="protein sequence ID" value="UMM40942.1"/>
    <property type="molecule type" value="Genomic_DNA"/>
</dbReference>
<evidence type="ECO:0000313" key="3">
    <source>
        <dbReference type="EMBL" id="UMM40942.1"/>
    </source>
</evidence>
<organism evidence="3 5">
    <name type="scientific">Caenorhabditis briggsae</name>
    <dbReference type="NCBI Taxonomy" id="6238"/>
    <lineage>
        <taxon>Eukaryota</taxon>
        <taxon>Metazoa</taxon>
        <taxon>Ecdysozoa</taxon>
        <taxon>Nematoda</taxon>
        <taxon>Chromadorea</taxon>
        <taxon>Rhabditida</taxon>
        <taxon>Rhabditina</taxon>
        <taxon>Rhabditomorpha</taxon>
        <taxon>Rhabditoidea</taxon>
        <taxon>Rhabditidae</taxon>
        <taxon>Peloderinae</taxon>
        <taxon>Caenorhabditis</taxon>
    </lineage>
</organism>
<dbReference type="Proteomes" id="UP000827892">
    <property type="component" value="Chromosome X"/>
</dbReference>
<reference evidence="2 4" key="2">
    <citation type="submission" date="2022-05" db="EMBL/GenBank/DDBJ databases">
        <title>Chromosome-level reference genomes for two strains of Caenorhabditis briggsae: an improved platform for comparative genomics.</title>
        <authorList>
            <person name="Stevens L."/>
            <person name="Andersen E.C."/>
        </authorList>
    </citation>
    <scope>NUCLEOTIDE SEQUENCE [LARGE SCALE GENOMIC DNA]</scope>
    <source>
        <strain evidence="2">QX1410_ONT</strain>
        <tissue evidence="2">Whole-organism</tissue>
    </source>
</reference>
<accession>A0AAE9JRI3</accession>
<protein>
    <submittedName>
        <fullName evidence="3">Uncharacterized protein</fullName>
    </submittedName>
</protein>
<dbReference type="AlphaFoldDB" id="A0AAE9JRI3"/>
<keyword evidence="1" id="KW-0175">Coiled coil</keyword>
<dbReference type="Proteomes" id="UP000829354">
    <property type="component" value="Chromosome X"/>
</dbReference>
<reference evidence="3 5" key="1">
    <citation type="submission" date="2022-04" db="EMBL/GenBank/DDBJ databases">
        <title>Chromosome-level reference genomes for two strains of Caenorhabditis briggsae: an improved platform for comparative genomics.</title>
        <authorList>
            <person name="Stevens L."/>
            <person name="Andersen E."/>
        </authorList>
    </citation>
    <scope>NUCLEOTIDE SEQUENCE [LARGE SCALE GENOMIC DNA]</scope>
    <source>
        <strain evidence="3">VX34</strain>
        <tissue evidence="3">Whole-organism</tissue>
    </source>
</reference>